<proteinExistence type="predicted"/>
<dbReference type="RefSeq" id="WP_089971920.1">
    <property type="nucleotide sequence ID" value="NZ_FNJM01000013.1"/>
</dbReference>
<gene>
    <name evidence="1" type="ORF">H7E68_17445</name>
    <name evidence="2" type="ORF">SAMN04488529_11339</name>
</gene>
<dbReference type="GO" id="GO:0016301">
    <property type="term" value="F:kinase activity"/>
    <property type="evidence" value="ECO:0007669"/>
    <property type="project" value="UniProtKB-KW"/>
</dbReference>
<reference evidence="1 4" key="2">
    <citation type="submission" date="2020-08" db="EMBL/GenBank/DDBJ databases">
        <title>Clostridia isolated from Swiss meat.</title>
        <authorList>
            <person name="Wambui J."/>
            <person name="Stevens M.J.A."/>
            <person name="Stephan R."/>
        </authorList>
    </citation>
    <scope>NUCLEOTIDE SEQUENCE [LARGE SCALE GENOMIC DNA]</scope>
    <source>
        <strain evidence="1 4">CM001</strain>
    </source>
</reference>
<evidence type="ECO:0000313" key="2">
    <source>
        <dbReference type="EMBL" id="SDP71054.1"/>
    </source>
</evidence>
<dbReference type="EMBL" id="JACKWY010000015">
    <property type="protein sequence ID" value="MBB6716481.1"/>
    <property type="molecule type" value="Genomic_DNA"/>
</dbReference>
<evidence type="ECO:0000313" key="1">
    <source>
        <dbReference type="EMBL" id="MBB6716481.1"/>
    </source>
</evidence>
<accession>A0A1H0UXY1</accession>
<keyword evidence="1" id="KW-0808">Transferase</keyword>
<evidence type="ECO:0000313" key="4">
    <source>
        <dbReference type="Proteomes" id="UP000585258"/>
    </source>
</evidence>
<dbReference type="SUPFAM" id="SSF56112">
    <property type="entry name" value="Protein kinase-like (PK-like)"/>
    <property type="match status" value="1"/>
</dbReference>
<dbReference type="AlphaFoldDB" id="A0A1H0UXY1"/>
<organism evidence="2 3">
    <name type="scientific">Clostridium gasigenes</name>
    <dbReference type="NCBI Taxonomy" id="94869"/>
    <lineage>
        <taxon>Bacteria</taxon>
        <taxon>Bacillati</taxon>
        <taxon>Bacillota</taxon>
        <taxon>Clostridia</taxon>
        <taxon>Eubacteriales</taxon>
        <taxon>Clostridiaceae</taxon>
        <taxon>Clostridium</taxon>
    </lineage>
</organism>
<dbReference type="Proteomes" id="UP000585258">
    <property type="component" value="Unassembled WGS sequence"/>
</dbReference>
<dbReference type="OrthoDB" id="1916806at2"/>
<dbReference type="Gene3D" id="1.10.510.10">
    <property type="entry name" value="Transferase(Phosphotransferase) domain 1"/>
    <property type="match status" value="1"/>
</dbReference>
<reference evidence="2 3" key="1">
    <citation type="submission" date="2016-10" db="EMBL/GenBank/DDBJ databases">
        <authorList>
            <person name="de Groot N.N."/>
        </authorList>
    </citation>
    <scope>NUCLEOTIDE SEQUENCE [LARGE SCALE GENOMIC DNA]</scope>
    <source>
        <strain evidence="2 3">DSM 12272</strain>
    </source>
</reference>
<dbReference type="InterPro" id="IPR011009">
    <property type="entry name" value="Kinase-like_dom_sf"/>
</dbReference>
<name>A0A1H0UXY1_9CLOT</name>
<dbReference type="EMBL" id="FNJM01000013">
    <property type="protein sequence ID" value="SDP71054.1"/>
    <property type="molecule type" value="Genomic_DNA"/>
</dbReference>
<dbReference type="STRING" id="94869.SAMN04488529_11339"/>
<keyword evidence="3" id="KW-1185">Reference proteome</keyword>
<dbReference type="Proteomes" id="UP000198597">
    <property type="component" value="Unassembled WGS sequence"/>
</dbReference>
<sequence length="194" mass="23314">MVRTYAYSADFDKETEKLFRKAVFLGEGHNGIVYELPENKAIKIFQEAKVCREEAEILKQVSKSTYFPHVYNIGQLYMVREKIGGERLDDFIKKNGMSRELAKNLYKLINEFKKLKFTKLDMRCRDIYVKESLSIKVIDPKECYKRKVTYPRHLMKGLKKLDCLDSFLDYIKDIDKRSWEDWEKKMKQYLYELE</sequence>
<protein>
    <submittedName>
        <fullName evidence="1">Protein kinase</fullName>
    </submittedName>
</protein>
<keyword evidence="1" id="KW-0418">Kinase</keyword>
<evidence type="ECO:0000313" key="3">
    <source>
        <dbReference type="Proteomes" id="UP000198597"/>
    </source>
</evidence>